<dbReference type="PANTHER" id="PTHR43451:SF1">
    <property type="entry name" value="ACETYLTRANSFERASE"/>
    <property type="match status" value="1"/>
</dbReference>
<comment type="caution">
    <text evidence="2">The sequence shown here is derived from an EMBL/GenBank/DDBJ whole genome shotgun (WGS) entry which is preliminary data.</text>
</comment>
<dbReference type="EMBL" id="WMEY01000003">
    <property type="protein sequence ID" value="MYL64115.1"/>
    <property type="molecule type" value="Genomic_DNA"/>
</dbReference>
<gene>
    <name evidence="2" type="ORF">GLW07_12205</name>
</gene>
<dbReference type="GO" id="GO:0016747">
    <property type="term" value="F:acyltransferase activity, transferring groups other than amino-acyl groups"/>
    <property type="evidence" value="ECO:0007669"/>
    <property type="project" value="InterPro"/>
</dbReference>
<dbReference type="PANTHER" id="PTHR43451">
    <property type="entry name" value="ACETYLTRANSFERASE (GNAT) FAMILY PROTEIN"/>
    <property type="match status" value="1"/>
</dbReference>
<dbReference type="InterPro" id="IPR052564">
    <property type="entry name" value="N-acetyltrans/Recomb-assoc"/>
</dbReference>
<reference evidence="2 3" key="1">
    <citation type="submission" date="2019-11" db="EMBL/GenBank/DDBJ databases">
        <title>Genome sequences of 17 halophilic strains isolated from different environments.</title>
        <authorList>
            <person name="Furrow R.E."/>
        </authorList>
    </citation>
    <scope>NUCLEOTIDE SEQUENCE [LARGE SCALE GENOMIC DNA]</scope>
    <source>
        <strain evidence="2 3">22506_14_FS</strain>
    </source>
</reference>
<accession>A0A845F061</accession>
<proteinExistence type="predicted"/>
<dbReference type="Gene3D" id="3.40.630.30">
    <property type="match status" value="1"/>
</dbReference>
<evidence type="ECO:0000259" key="1">
    <source>
        <dbReference type="PROSITE" id="PS51186"/>
    </source>
</evidence>
<feature type="domain" description="N-acetyltransferase" evidence="1">
    <location>
        <begin position="1"/>
        <end position="157"/>
    </location>
</feature>
<organism evidence="2 3">
    <name type="scientific">Guptibacillus hwajinpoensis</name>
    <dbReference type="NCBI Taxonomy" id="208199"/>
    <lineage>
        <taxon>Bacteria</taxon>
        <taxon>Bacillati</taxon>
        <taxon>Bacillota</taxon>
        <taxon>Bacilli</taxon>
        <taxon>Bacillales</taxon>
        <taxon>Guptibacillaceae</taxon>
        <taxon>Guptibacillus</taxon>
    </lineage>
</organism>
<evidence type="ECO:0000313" key="3">
    <source>
        <dbReference type="Proteomes" id="UP000447833"/>
    </source>
</evidence>
<evidence type="ECO:0000313" key="2">
    <source>
        <dbReference type="EMBL" id="MYL64115.1"/>
    </source>
</evidence>
<dbReference type="AlphaFoldDB" id="A0A845F061"/>
<dbReference type="Proteomes" id="UP000447833">
    <property type="component" value="Unassembled WGS sequence"/>
</dbReference>
<dbReference type="SUPFAM" id="SSF55729">
    <property type="entry name" value="Acyl-CoA N-acyltransferases (Nat)"/>
    <property type="match status" value="1"/>
</dbReference>
<keyword evidence="2" id="KW-0808">Transferase</keyword>
<name>A0A845F061_9BACL</name>
<sequence>MKIRQYEPKDLDQIIELFQQTVYIINRQDYSANQVNAWVNSTTKSTRYSKWAQEFERNFTYVAEEEGEVVGFIDMTEAGYLDRLYVHRYFQRAGIASLLLSEIESTARSQQLNKITTKASITARPFFEAQHFQTIKKQTVEISDAKMTNFLMEKKLKRF</sequence>
<dbReference type="InterPro" id="IPR000182">
    <property type="entry name" value="GNAT_dom"/>
</dbReference>
<dbReference type="Pfam" id="PF13673">
    <property type="entry name" value="Acetyltransf_10"/>
    <property type="match status" value="1"/>
</dbReference>
<dbReference type="InterPro" id="IPR016181">
    <property type="entry name" value="Acyl_CoA_acyltransferase"/>
</dbReference>
<protein>
    <submittedName>
        <fullName evidence="2">GNAT family N-acetyltransferase</fullName>
    </submittedName>
</protein>
<dbReference type="PROSITE" id="PS51186">
    <property type="entry name" value="GNAT"/>
    <property type="match status" value="1"/>
</dbReference>
<dbReference type="CDD" id="cd04301">
    <property type="entry name" value="NAT_SF"/>
    <property type="match status" value="1"/>
</dbReference>
<dbReference type="RefSeq" id="WP_160919559.1">
    <property type="nucleotide sequence ID" value="NZ_WMEY01000003.1"/>
</dbReference>